<sequence>MSYEIASYSLCPTKLFSPFLCPTKVFFLSPCPSILFPFTLTHQVVSLLSFSLLPVPPSWVFFILPVQQNCFPSRCPIELFSLLPIPRSFFPFSLSHQIFFPSFNVPPSFYLLCSTKFSFLLPEHVSSFRFFLTHHFFLSLSKYHSPPISLSLSLSNSLSSHSLSLQKFFR</sequence>
<comment type="caution">
    <text evidence="1">The sequence shown here is derived from an EMBL/GenBank/DDBJ whole genome shotgun (WGS) entry which is preliminary data.</text>
</comment>
<proteinExistence type="predicted"/>
<dbReference type="EMBL" id="CAHIKZ030005497">
    <property type="protein sequence ID" value="CAE1327266.1"/>
    <property type="molecule type" value="Genomic_DNA"/>
</dbReference>
<name>A0A812EJP5_ACAPH</name>
<reference evidence="1" key="1">
    <citation type="submission" date="2021-01" db="EMBL/GenBank/DDBJ databases">
        <authorList>
            <person name="Li R."/>
            <person name="Bekaert M."/>
        </authorList>
    </citation>
    <scope>NUCLEOTIDE SEQUENCE</scope>
    <source>
        <strain evidence="1">Farmed</strain>
    </source>
</reference>
<dbReference type="AlphaFoldDB" id="A0A812EJP5"/>
<protein>
    <submittedName>
        <fullName evidence="1">Uncharacterized protein</fullName>
    </submittedName>
</protein>
<dbReference type="Proteomes" id="UP000597762">
    <property type="component" value="Unassembled WGS sequence"/>
</dbReference>
<evidence type="ECO:0000313" key="1">
    <source>
        <dbReference type="EMBL" id="CAE1327266.1"/>
    </source>
</evidence>
<evidence type="ECO:0000313" key="2">
    <source>
        <dbReference type="Proteomes" id="UP000597762"/>
    </source>
</evidence>
<accession>A0A812EJP5</accession>
<keyword evidence="2" id="KW-1185">Reference proteome</keyword>
<organism evidence="1 2">
    <name type="scientific">Acanthosepion pharaonis</name>
    <name type="common">Pharaoh cuttlefish</name>
    <name type="synonym">Sepia pharaonis</name>
    <dbReference type="NCBI Taxonomy" id="158019"/>
    <lineage>
        <taxon>Eukaryota</taxon>
        <taxon>Metazoa</taxon>
        <taxon>Spiralia</taxon>
        <taxon>Lophotrochozoa</taxon>
        <taxon>Mollusca</taxon>
        <taxon>Cephalopoda</taxon>
        <taxon>Coleoidea</taxon>
        <taxon>Decapodiformes</taxon>
        <taxon>Sepiida</taxon>
        <taxon>Sepiina</taxon>
        <taxon>Sepiidae</taxon>
        <taxon>Acanthosepion</taxon>
    </lineage>
</organism>
<gene>
    <name evidence="1" type="ORF">SPHA_76768</name>
</gene>